<name>A0A9W4T530_9GLOM</name>
<proteinExistence type="predicted"/>
<protein>
    <submittedName>
        <fullName evidence="1">10896_t:CDS:1</fullName>
    </submittedName>
</protein>
<gene>
    <name evidence="1" type="ORF">FWILDA_LOCUS15781</name>
</gene>
<keyword evidence="2" id="KW-1185">Reference proteome</keyword>
<evidence type="ECO:0000313" key="2">
    <source>
        <dbReference type="Proteomes" id="UP001153678"/>
    </source>
</evidence>
<dbReference type="OrthoDB" id="2423195at2759"/>
<organism evidence="1 2">
    <name type="scientific">Funneliformis geosporum</name>
    <dbReference type="NCBI Taxonomy" id="1117311"/>
    <lineage>
        <taxon>Eukaryota</taxon>
        <taxon>Fungi</taxon>
        <taxon>Fungi incertae sedis</taxon>
        <taxon>Mucoromycota</taxon>
        <taxon>Glomeromycotina</taxon>
        <taxon>Glomeromycetes</taxon>
        <taxon>Glomerales</taxon>
        <taxon>Glomeraceae</taxon>
        <taxon>Funneliformis</taxon>
    </lineage>
</organism>
<feature type="non-terminal residue" evidence="1">
    <location>
        <position position="85"/>
    </location>
</feature>
<comment type="caution">
    <text evidence="1">The sequence shown here is derived from an EMBL/GenBank/DDBJ whole genome shotgun (WGS) entry which is preliminary data.</text>
</comment>
<reference evidence="1" key="1">
    <citation type="submission" date="2022-08" db="EMBL/GenBank/DDBJ databases">
        <authorList>
            <person name="Kallberg Y."/>
            <person name="Tangrot J."/>
            <person name="Rosling A."/>
        </authorList>
    </citation>
    <scope>NUCLEOTIDE SEQUENCE</scope>
    <source>
        <strain evidence="1">Wild A</strain>
    </source>
</reference>
<dbReference type="AlphaFoldDB" id="A0A9W4T530"/>
<sequence>NTGTNVQMVFCIPLVNVEEQCKLAATIGRNSHNLTSGNKLNVEFDTIGDKKTVLQTIFNSFKRTLREAKLQVKAERIKKIAGEQP</sequence>
<accession>A0A9W4T530</accession>
<dbReference type="EMBL" id="CAMKVN010008782">
    <property type="protein sequence ID" value="CAI2192845.1"/>
    <property type="molecule type" value="Genomic_DNA"/>
</dbReference>
<evidence type="ECO:0000313" key="1">
    <source>
        <dbReference type="EMBL" id="CAI2192845.1"/>
    </source>
</evidence>
<dbReference type="Proteomes" id="UP001153678">
    <property type="component" value="Unassembled WGS sequence"/>
</dbReference>